<dbReference type="Gene3D" id="2.40.70.10">
    <property type="entry name" value="Acid Proteases"/>
    <property type="match status" value="2"/>
</dbReference>
<evidence type="ECO:0000256" key="1">
    <source>
        <dbReference type="SAM" id="SignalP"/>
    </source>
</evidence>
<feature type="chain" id="PRO_5002746753" description="Peptidase A2 domain-containing protein" evidence="1">
    <location>
        <begin position="29"/>
        <end position="378"/>
    </location>
</feature>
<protein>
    <recommendedName>
        <fullName evidence="4">Peptidase A2 domain-containing protein</fullName>
    </recommendedName>
</protein>
<evidence type="ECO:0000313" key="2">
    <source>
        <dbReference type="EMBL" id="ABW25746.1"/>
    </source>
</evidence>
<keyword evidence="3" id="KW-1185">Reference proteome</keyword>
<dbReference type="AlphaFoldDB" id="B0CEB2"/>
<dbReference type="Proteomes" id="UP000000268">
    <property type="component" value="Chromosome"/>
</dbReference>
<sequence length="378" mass="40970">MQVARLKQQVLFSLIGLSTLLGSPPFSAVSQEPRPTQLGKQLQQQVQDCVGNSPTAKTSTQRYQTCITQLILLDAKGNRRPDASQRLLALFEAMGIAIPKRQRQGQTTLALESLPRSNCFSLPVQIKGYTGQFLLDTGATHTVINTTLGEQLGLPLQDYPSNLTQGLAFGNERKTQVGIYPALTLSIKDASVQQIHPLGMAKQSILHDLSGILGLDFLSQFDMVIDPQQRQIQLLPPTSPTEGIPLTGKGGWLTVQVLINGQGPFTFALDTGATQTILSPQVAAQLALSPTAKPVQLQGLLGIEAAQPIQLDTVQIGPHQTTQLDALIIASPLIDRMQVDGLIGQNFLNQYQQHWRFGPQNALGMVEQGTLNLSPLKR</sequence>
<dbReference type="GO" id="GO:0004190">
    <property type="term" value="F:aspartic-type endopeptidase activity"/>
    <property type="evidence" value="ECO:0007669"/>
    <property type="project" value="InterPro"/>
</dbReference>
<dbReference type="InterPro" id="IPR001969">
    <property type="entry name" value="Aspartic_peptidase_AS"/>
</dbReference>
<accession>B0CEB2</accession>
<evidence type="ECO:0008006" key="4">
    <source>
        <dbReference type="Google" id="ProtNLM"/>
    </source>
</evidence>
<dbReference type="SUPFAM" id="SSF50630">
    <property type="entry name" value="Acid proteases"/>
    <property type="match status" value="2"/>
</dbReference>
<proteinExistence type="predicted"/>
<dbReference type="STRING" id="329726.AM1_0700"/>
<dbReference type="Pfam" id="PF13975">
    <property type="entry name" value="gag-asp_proteas"/>
    <property type="match status" value="2"/>
</dbReference>
<dbReference type="InterPro" id="IPR021109">
    <property type="entry name" value="Peptidase_aspartic_dom_sf"/>
</dbReference>
<evidence type="ECO:0000313" key="3">
    <source>
        <dbReference type="Proteomes" id="UP000000268"/>
    </source>
</evidence>
<dbReference type="EMBL" id="CP000828">
    <property type="protein sequence ID" value="ABW25746.1"/>
    <property type="molecule type" value="Genomic_DNA"/>
</dbReference>
<name>B0CEB2_ACAM1</name>
<feature type="signal peptide" evidence="1">
    <location>
        <begin position="1"/>
        <end position="28"/>
    </location>
</feature>
<dbReference type="eggNOG" id="COG3577">
    <property type="taxonomic scope" value="Bacteria"/>
</dbReference>
<organism evidence="2 3">
    <name type="scientific">Acaryochloris marina (strain MBIC 11017)</name>
    <dbReference type="NCBI Taxonomy" id="329726"/>
    <lineage>
        <taxon>Bacteria</taxon>
        <taxon>Bacillati</taxon>
        <taxon>Cyanobacteriota</taxon>
        <taxon>Cyanophyceae</taxon>
        <taxon>Acaryochloridales</taxon>
        <taxon>Acaryochloridaceae</taxon>
        <taxon>Acaryochloris</taxon>
    </lineage>
</organism>
<keyword evidence="1" id="KW-0732">Signal</keyword>
<dbReference type="KEGG" id="amr:AM1_0700"/>
<dbReference type="HOGENOM" id="CLU_060281_0_0_3"/>
<gene>
    <name evidence="2" type="ordered locus">AM1_0700</name>
</gene>
<reference evidence="2 3" key="1">
    <citation type="journal article" date="2008" name="Proc. Natl. Acad. Sci. U.S.A.">
        <title>Niche adaptation and genome expansion in the chlorophyll d-producing cyanobacterium Acaryochloris marina.</title>
        <authorList>
            <person name="Swingley W.D."/>
            <person name="Chen M."/>
            <person name="Cheung P.C."/>
            <person name="Conrad A.L."/>
            <person name="Dejesa L.C."/>
            <person name="Hao J."/>
            <person name="Honchak B.M."/>
            <person name="Karbach L.E."/>
            <person name="Kurdoglu A."/>
            <person name="Lahiri S."/>
            <person name="Mastrian S.D."/>
            <person name="Miyashita H."/>
            <person name="Page L."/>
            <person name="Ramakrishna P."/>
            <person name="Satoh S."/>
            <person name="Sattley W.M."/>
            <person name="Shimada Y."/>
            <person name="Taylor H.L."/>
            <person name="Tomo T."/>
            <person name="Tsuchiya T."/>
            <person name="Wang Z.T."/>
            <person name="Raymond J."/>
            <person name="Mimuro M."/>
            <person name="Blankenship R.E."/>
            <person name="Touchman J.W."/>
        </authorList>
    </citation>
    <scope>NUCLEOTIDE SEQUENCE [LARGE SCALE GENOMIC DNA]</scope>
    <source>
        <strain evidence="3">MBIC 11017</strain>
    </source>
</reference>
<dbReference type="CDD" id="cd05483">
    <property type="entry name" value="retropepsin_like_bacteria"/>
    <property type="match status" value="2"/>
</dbReference>
<dbReference type="PROSITE" id="PS00141">
    <property type="entry name" value="ASP_PROTEASE"/>
    <property type="match status" value="1"/>
</dbReference>
<dbReference type="InterPro" id="IPR034122">
    <property type="entry name" value="Retropepsin-like_bacterial"/>
</dbReference>
<dbReference type="OrthoDB" id="947490at2"/>
<dbReference type="GO" id="GO:0006508">
    <property type="term" value="P:proteolysis"/>
    <property type="evidence" value="ECO:0007669"/>
    <property type="project" value="InterPro"/>
</dbReference>